<evidence type="ECO:0000256" key="8">
    <source>
        <dbReference type="ARBA" id="ARBA00037493"/>
    </source>
</evidence>
<dbReference type="PANTHER" id="PTHR21136:SF168">
    <property type="entry name" value="VESICLE-ASSOCIATED MEMBRANE PROTEIN 9"/>
    <property type="match status" value="1"/>
</dbReference>
<keyword evidence="3" id="KW-0813">Transport</keyword>
<dbReference type="PROSITE" id="PS00417">
    <property type="entry name" value="SYNAPTOBREVIN"/>
    <property type="match status" value="1"/>
</dbReference>
<dbReference type="PRINTS" id="PR00219">
    <property type="entry name" value="SYNAPTOBREVN"/>
</dbReference>
<evidence type="ECO:0000256" key="3">
    <source>
        <dbReference type="ARBA" id="ARBA00022448"/>
    </source>
</evidence>
<dbReference type="GO" id="GO:0005737">
    <property type="term" value="C:cytoplasm"/>
    <property type="evidence" value="ECO:0007669"/>
    <property type="project" value="UniProtKB-ARBA"/>
</dbReference>
<dbReference type="EMBL" id="JABFUD020000020">
    <property type="protein sequence ID" value="KAI5064244.1"/>
    <property type="molecule type" value="Genomic_DNA"/>
</dbReference>
<dbReference type="Gene3D" id="3.30.450.50">
    <property type="entry name" value="Longin domain"/>
    <property type="match status" value="1"/>
</dbReference>
<dbReference type="InterPro" id="IPR042855">
    <property type="entry name" value="V_SNARE_CC"/>
</dbReference>
<comment type="caution">
    <text evidence="13">The sequence shown here is derived from an EMBL/GenBank/DDBJ whole genome shotgun (WGS) entry which is preliminary data.</text>
</comment>
<dbReference type="GO" id="GO:0016020">
    <property type="term" value="C:membrane"/>
    <property type="evidence" value="ECO:0007669"/>
    <property type="project" value="UniProtKB-SubCell"/>
</dbReference>
<evidence type="ECO:0000256" key="9">
    <source>
        <dbReference type="PROSITE-ProRule" id="PRU00290"/>
    </source>
</evidence>
<gene>
    <name evidence="13" type="ORF">GOP47_0020914</name>
</gene>
<keyword evidence="6 10" id="KW-1133">Transmembrane helix</keyword>
<feature type="domain" description="V-SNARE coiled-coil homology" evidence="12">
    <location>
        <begin position="75"/>
        <end position="135"/>
    </location>
</feature>
<dbReference type="InterPro" id="IPR001388">
    <property type="entry name" value="Synaptobrevin-like"/>
</dbReference>
<dbReference type="Pfam" id="PF00957">
    <property type="entry name" value="Synaptobrevin"/>
    <property type="match status" value="1"/>
</dbReference>
<dbReference type="SUPFAM" id="SSF58038">
    <property type="entry name" value="SNARE fusion complex"/>
    <property type="match status" value="1"/>
</dbReference>
<comment type="function">
    <text evidence="8">Involved in the targeting and/or fusion of transport vesicles to their target membrane.</text>
</comment>
<dbReference type="AlphaFoldDB" id="A0A9D4UBN7"/>
<dbReference type="InterPro" id="IPR010908">
    <property type="entry name" value="Longin_dom"/>
</dbReference>
<dbReference type="OrthoDB" id="248747at2759"/>
<evidence type="ECO:0000259" key="12">
    <source>
        <dbReference type="PROSITE" id="PS50892"/>
    </source>
</evidence>
<evidence type="ECO:0000256" key="4">
    <source>
        <dbReference type="ARBA" id="ARBA00022692"/>
    </source>
</evidence>
<keyword evidence="5" id="KW-0653">Protein transport</keyword>
<evidence type="ECO:0000256" key="7">
    <source>
        <dbReference type="ARBA" id="ARBA00023136"/>
    </source>
</evidence>
<organism evidence="13 14">
    <name type="scientific">Adiantum capillus-veneris</name>
    <name type="common">Maidenhair fern</name>
    <dbReference type="NCBI Taxonomy" id="13818"/>
    <lineage>
        <taxon>Eukaryota</taxon>
        <taxon>Viridiplantae</taxon>
        <taxon>Streptophyta</taxon>
        <taxon>Embryophyta</taxon>
        <taxon>Tracheophyta</taxon>
        <taxon>Polypodiopsida</taxon>
        <taxon>Polypodiidae</taxon>
        <taxon>Polypodiales</taxon>
        <taxon>Pteridineae</taxon>
        <taxon>Pteridaceae</taxon>
        <taxon>Vittarioideae</taxon>
        <taxon>Adiantum</taxon>
    </lineage>
</organism>
<dbReference type="FunFam" id="1.20.5.110:FF:000047">
    <property type="entry name" value="Vesicle-associated membrane protein 727"/>
    <property type="match status" value="1"/>
</dbReference>
<keyword evidence="7 10" id="KW-0472">Membrane</keyword>
<keyword evidence="14" id="KW-1185">Reference proteome</keyword>
<dbReference type="GO" id="GO:0016192">
    <property type="term" value="P:vesicle-mediated transport"/>
    <property type="evidence" value="ECO:0007669"/>
    <property type="project" value="InterPro"/>
</dbReference>
<dbReference type="GO" id="GO:0012505">
    <property type="term" value="C:endomembrane system"/>
    <property type="evidence" value="ECO:0007669"/>
    <property type="project" value="UniProtKB-SubCell"/>
</dbReference>
<dbReference type="PROSITE" id="PS50859">
    <property type="entry name" value="LONGIN"/>
    <property type="match status" value="1"/>
</dbReference>
<evidence type="ECO:0000256" key="10">
    <source>
        <dbReference type="SAM" id="Phobius"/>
    </source>
</evidence>
<feature type="domain" description="Longin" evidence="11">
    <location>
        <begin position="1"/>
        <end position="59"/>
    </location>
</feature>
<dbReference type="PROSITE" id="PS50892">
    <property type="entry name" value="V_SNARE"/>
    <property type="match status" value="1"/>
</dbReference>
<evidence type="ECO:0000313" key="13">
    <source>
        <dbReference type="EMBL" id="KAI5064244.1"/>
    </source>
</evidence>
<feature type="transmembrane region" description="Helical" evidence="10">
    <location>
        <begin position="139"/>
        <end position="158"/>
    </location>
</feature>
<comment type="subcellular location">
    <subcellularLocation>
        <location evidence="2">Endomembrane system</location>
    </subcellularLocation>
    <subcellularLocation>
        <location evidence="1">Membrane</location>
        <topology evidence="1">Single-pass membrane protein</topology>
    </subcellularLocation>
</comment>
<evidence type="ECO:0000313" key="14">
    <source>
        <dbReference type="Proteomes" id="UP000886520"/>
    </source>
</evidence>
<evidence type="ECO:0000259" key="11">
    <source>
        <dbReference type="PROSITE" id="PS50859"/>
    </source>
</evidence>
<evidence type="ECO:0000256" key="5">
    <source>
        <dbReference type="ARBA" id="ARBA00022927"/>
    </source>
</evidence>
<dbReference type="GO" id="GO:0015031">
    <property type="term" value="P:protein transport"/>
    <property type="evidence" value="ECO:0007669"/>
    <property type="project" value="UniProtKB-KW"/>
</dbReference>
<sequence length="171" mass="19828">MYLDRSPQKSAYSVVSEELLGRQVPLAFLERVKEDFKRRYGKGDSVGGHGLDRDYGPKMKDHMQYCVDHPDEMSKLSKVKAQVTEVKGIMMENIEKVLDRGEKIELLVDKSENLRYQADDFQRQGRQLRRKMWLENMKIKLVILGILILVILIVWLAVCHGFNCKRPTSSS</sequence>
<proteinExistence type="predicted"/>
<protein>
    <submittedName>
        <fullName evidence="13">Uncharacterized protein</fullName>
    </submittedName>
</protein>
<reference evidence="13" key="1">
    <citation type="submission" date="2021-01" db="EMBL/GenBank/DDBJ databases">
        <title>Adiantum capillus-veneris genome.</title>
        <authorList>
            <person name="Fang Y."/>
            <person name="Liao Q."/>
        </authorList>
    </citation>
    <scope>NUCLEOTIDE SEQUENCE</scope>
    <source>
        <strain evidence="13">H3</strain>
        <tissue evidence="13">Leaf</tissue>
    </source>
</reference>
<evidence type="ECO:0000256" key="6">
    <source>
        <dbReference type="ARBA" id="ARBA00022989"/>
    </source>
</evidence>
<dbReference type="InterPro" id="IPR051097">
    <property type="entry name" value="Synaptobrevin-like_transport"/>
</dbReference>
<name>A0A9D4UBN7_ADICA</name>
<dbReference type="CDD" id="cd15843">
    <property type="entry name" value="R-SNARE"/>
    <property type="match status" value="1"/>
</dbReference>
<keyword evidence="9" id="KW-0175">Coiled coil</keyword>
<dbReference type="PANTHER" id="PTHR21136">
    <property type="entry name" value="SNARE PROTEINS"/>
    <property type="match status" value="1"/>
</dbReference>
<evidence type="ECO:0000256" key="1">
    <source>
        <dbReference type="ARBA" id="ARBA00004167"/>
    </source>
</evidence>
<keyword evidence="4 10" id="KW-0812">Transmembrane</keyword>
<accession>A0A9D4UBN7</accession>
<dbReference type="Proteomes" id="UP000886520">
    <property type="component" value="Chromosome 20"/>
</dbReference>
<evidence type="ECO:0000256" key="2">
    <source>
        <dbReference type="ARBA" id="ARBA00004308"/>
    </source>
</evidence>
<dbReference type="Gene3D" id="1.20.5.110">
    <property type="match status" value="1"/>
</dbReference>